<name>A0A927FBZ3_9BACT</name>
<keyword evidence="2" id="KW-1133">Transmembrane helix</keyword>
<dbReference type="InterPro" id="IPR008514">
    <property type="entry name" value="T6SS_Hcp"/>
</dbReference>
<sequence length="437" mass="46928">MLINHCGLSIRWLRLAALSLSYSIFGFAGHAGIYLKIDDIDGESQDADHVGWIELQSFSAGIGSKGSDASGSTRTSSAPSPDSMKVGKLLDAASPYLFLASAQQSVFPSIVLESERSIGKEGDALLRYELTNASVVALETSTVDPSEARSDASIQESVEFSFEAWAMHYQRPGLDRIAATWNFVDGTGGLIGESSPESPQIAPFETLLSKPGEEYTIKVSISDGDTPVEELTLKAESLDPQKVSVIGLEGTGAERSLRILVSEFFSGSASLHVWVSDGFQSRSRPLLLSIEGGETPYESFLLAAFGDALAKDAALGSPIGDPDKDGLKTIAEFYLGTDPNQFTNSEDAIDVQQVLESGEVKTQLRYFRRSDMPGLTGHFLLSSNLKQWTQLGPNTDPALSESTAATDGPYEQVSATLDLSLEKWGNSFLRLQVDGAF</sequence>
<keyword evidence="2" id="KW-0472">Membrane</keyword>
<evidence type="ECO:0000313" key="3">
    <source>
        <dbReference type="EMBL" id="MBD5782312.1"/>
    </source>
</evidence>
<evidence type="ECO:0000256" key="2">
    <source>
        <dbReference type="SAM" id="Phobius"/>
    </source>
</evidence>
<dbReference type="InterPro" id="IPR053165">
    <property type="entry name" value="HSI-I_assembly_Hcp1"/>
</dbReference>
<dbReference type="SUPFAM" id="SSF141452">
    <property type="entry name" value="Hcp1-like"/>
    <property type="match status" value="1"/>
</dbReference>
<dbReference type="AlphaFoldDB" id="A0A927FBZ3"/>
<feature type="region of interest" description="Disordered" evidence="1">
    <location>
        <begin position="63"/>
        <end position="83"/>
    </location>
</feature>
<dbReference type="EMBL" id="JACYFG010000060">
    <property type="protein sequence ID" value="MBD5782312.1"/>
    <property type="molecule type" value="Genomic_DNA"/>
</dbReference>
<proteinExistence type="predicted"/>
<gene>
    <name evidence="3" type="ORF">IEN85_22625</name>
</gene>
<keyword evidence="4" id="KW-1185">Reference proteome</keyword>
<evidence type="ECO:0000256" key="1">
    <source>
        <dbReference type="SAM" id="MobiDB-lite"/>
    </source>
</evidence>
<keyword evidence="2" id="KW-0812">Transmembrane</keyword>
<accession>A0A927FBZ3</accession>
<dbReference type="PANTHER" id="PTHR36152">
    <property type="entry name" value="CYTOPLASMIC PROTEIN-RELATED"/>
    <property type="match status" value="1"/>
</dbReference>
<organism evidence="3 4">
    <name type="scientific">Pelagicoccus enzymogenes</name>
    <dbReference type="NCBI Taxonomy" id="2773457"/>
    <lineage>
        <taxon>Bacteria</taxon>
        <taxon>Pseudomonadati</taxon>
        <taxon>Verrucomicrobiota</taxon>
        <taxon>Opitutia</taxon>
        <taxon>Puniceicoccales</taxon>
        <taxon>Pelagicoccaceae</taxon>
        <taxon>Pelagicoccus</taxon>
    </lineage>
</organism>
<dbReference type="PANTHER" id="PTHR36152:SF1">
    <property type="entry name" value="UBIQUITIN-LIKE DOMAIN-CONTAINING PROTEIN"/>
    <property type="match status" value="1"/>
</dbReference>
<dbReference type="Proteomes" id="UP000622317">
    <property type="component" value="Unassembled WGS sequence"/>
</dbReference>
<dbReference type="Pfam" id="PF05638">
    <property type="entry name" value="T6SS_HCP"/>
    <property type="match status" value="1"/>
</dbReference>
<dbReference type="Gene3D" id="2.30.110.20">
    <property type="entry name" value="Hcp1-like"/>
    <property type="match status" value="1"/>
</dbReference>
<feature type="compositionally biased region" description="Polar residues" evidence="1">
    <location>
        <begin position="67"/>
        <end position="80"/>
    </location>
</feature>
<feature type="transmembrane region" description="Helical" evidence="2">
    <location>
        <begin position="12"/>
        <end position="35"/>
    </location>
</feature>
<evidence type="ECO:0000313" key="4">
    <source>
        <dbReference type="Proteomes" id="UP000622317"/>
    </source>
</evidence>
<reference evidence="3" key="1">
    <citation type="submission" date="2020-09" db="EMBL/GenBank/DDBJ databases">
        <title>Pelagicoccus enzymogenes sp. nov. with an EPS production, isolated from marine sediment.</title>
        <authorList>
            <person name="Feng X."/>
        </authorList>
    </citation>
    <scope>NUCLEOTIDE SEQUENCE</scope>
    <source>
        <strain evidence="3">NFK12</strain>
    </source>
</reference>
<protein>
    <submittedName>
        <fullName evidence="3">Type VI secretion system tube protein Hcp</fullName>
    </submittedName>
</protein>
<comment type="caution">
    <text evidence="3">The sequence shown here is derived from an EMBL/GenBank/DDBJ whole genome shotgun (WGS) entry which is preliminary data.</text>
</comment>
<dbReference type="InterPro" id="IPR036624">
    <property type="entry name" value="Hcp1-lik_sf"/>
</dbReference>
<dbReference type="RefSeq" id="WP_191619391.1">
    <property type="nucleotide sequence ID" value="NZ_JACYFG010000060.1"/>
</dbReference>